<evidence type="ECO:0000313" key="6">
    <source>
        <dbReference type="EMBL" id="RAJ05321.1"/>
    </source>
</evidence>
<evidence type="ECO:0000256" key="2">
    <source>
        <dbReference type="ARBA" id="ARBA00022801"/>
    </source>
</evidence>
<gene>
    <name evidence="6" type="ORF">LX64_02478</name>
</gene>
<dbReference type="AlphaFoldDB" id="A0A327QM35"/>
<dbReference type="InterPro" id="IPR000070">
    <property type="entry name" value="Pectinesterase_cat"/>
</dbReference>
<feature type="chain" id="PRO_5016357509" evidence="4">
    <location>
        <begin position="23"/>
        <end position="344"/>
    </location>
</feature>
<feature type="domain" description="Pectinesterase catalytic" evidence="5">
    <location>
        <begin position="28"/>
        <end position="225"/>
    </location>
</feature>
<evidence type="ECO:0000256" key="4">
    <source>
        <dbReference type="SAM" id="SignalP"/>
    </source>
</evidence>
<dbReference type="InterPro" id="IPR011050">
    <property type="entry name" value="Pectin_lyase_fold/virulence"/>
</dbReference>
<dbReference type="Pfam" id="PF01095">
    <property type="entry name" value="Pectinesterase"/>
    <property type="match status" value="1"/>
</dbReference>
<reference evidence="6 7" key="1">
    <citation type="submission" date="2018-06" db="EMBL/GenBank/DDBJ databases">
        <title>Genomic Encyclopedia of Archaeal and Bacterial Type Strains, Phase II (KMG-II): from individual species to whole genera.</title>
        <authorList>
            <person name="Goeker M."/>
        </authorList>
    </citation>
    <scope>NUCLEOTIDE SEQUENCE [LARGE SCALE GENOMIC DNA]</scope>
    <source>
        <strain evidence="6 7">DSM 23857</strain>
    </source>
</reference>
<keyword evidence="3" id="KW-0063">Aspartyl esterase</keyword>
<dbReference type="PANTHER" id="PTHR31321">
    <property type="entry name" value="ACYL-COA THIOESTER HYDROLASE YBHC-RELATED"/>
    <property type="match status" value="1"/>
</dbReference>
<dbReference type="InterPro" id="IPR012334">
    <property type="entry name" value="Pectin_lyas_fold"/>
</dbReference>
<comment type="caution">
    <text evidence="6">The sequence shown here is derived from an EMBL/GenBank/DDBJ whole genome shotgun (WGS) entry which is preliminary data.</text>
</comment>
<evidence type="ECO:0000256" key="1">
    <source>
        <dbReference type="ARBA" id="ARBA00008891"/>
    </source>
</evidence>
<dbReference type="Proteomes" id="UP000249547">
    <property type="component" value="Unassembled WGS sequence"/>
</dbReference>
<feature type="signal peptide" evidence="4">
    <location>
        <begin position="1"/>
        <end position="22"/>
    </location>
</feature>
<dbReference type="EMBL" id="QLLL01000004">
    <property type="protein sequence ID" value="RAJ05321.1"/>
    <property type="molecule type" value="Genomic_DNA"/>
</dbReference>
<accession>A0A327QM35</accession>
<dbReference type="Gene3D" id="2.160.20.10">
    <property type="entry name" value="Single-stranded right-handed beta-helix, Pectin lyase-like"/>
    <property type="match status" value="1"/>
</dbReference>
<dbReference type="GO" id="GO:0045490">
    <property type="term" value="P:pectin catabolic process"/>
    <property type="evidence" value="ECO:0007669"/>
    <property type="project" value="TreeGrafter"/>
</dbReference>
<evidence type="ECO:0000313" key="7">
    <source>
        <dbReference type="Proteomes" id="UP000249547"/>
    </source>
</evidence>
<keyword evidence="4" id="KW-0732">Signal</keyword>
<keyword evidence="7" id="KW-1185">Reference proteome</keyword>
<proteinExistence type="inferred from homology"/>
<organism evidence="6 7">
    <name type="scientific">Chitinophaga skermanii</name>
    <dbReference type="NCBI Taxonomy" id="331697"/>
    <lineage>
        <taxon>Bacteria</taxon>
        <taxon>Pseudomonadati</taxon>
        <taxon>Bacteroidota</taxon>
        <taxon>Chitinophagia</taxon>
        <taxon>Chitinophagales</taxon>
        <taxon>Chitinophagaceae</taxon>
        <taxon>Chitinophaga</taxon>
    </lineage>
</organism>
<dbReference type="GO" id="GO:0042545">
    <property type="term" value="P:cell wall modification"/>
    <property type="evidence" value="ECO:0007669"/>
    <property type="project" value="InterPro"/>
</dbReference>
<protein>
    <submittedName>
        <fullName evidence="6">Pectinesterase</fullName>
    </submittedName>
</protein>
<comment type="similarity">
    <text evidence="1">Belongs to the pectinesterase family.</text>
</comment>
<dbReference type="SUPFAM" id="SSF51126">
    <property type="entry name" value="Pectin lyase-like"/>
    <property type="match status" value="1"/>
</dbReference>
<dbReference type="GO" id="GO:0030599">
    <property type="term" value="F:pectinesterase activity"/>
    <property type="evidence" value="ECO:0007669"/>
    <property type="project" value="InterPro"/>
</dbReference>
<keyword evidence="2" id="KW-0378">Hydrolase</keyword>
<dbReference type="RefSeq" id="WP_211324799.1">
    <property type="nucleotide sequence ID" value="NZ_QLLL01000004.1"/>
</dbReference>
<evidence type="ECO:0000259" key="5">
    <source>
        <dbReference type="Pfam" id="PF01095"/>
    </source>
</evidence>
<sequence length="344" mass="39045">MKLLIYQLHIMLCLLVANSALAMATRPIVVSKDGKGHFTSIQAAINSLSDSSGTPRTILIKNGIYTEKVYIEKHNIILQGESMDKTIITQAIARDYWRCLHNDDWGVATMNIDGNDITLINLTIRNTYGKDYPNDVVLDCPKDSISPKKKITKGSHQMALRTMNGTRLQAYRCHFIAYGGDTVSPWQTVTGMFYFKDCVMEGGVDFYCPRGIAMAEGCTFVATSGTAAIWHDGSGFEDAKTVLKHCTFKGYNQFKLGRYHRDAQFYLLYCTFDENMADEDIYLVPTSNVLQWGRRIYYYDCHRTGGDYAWHKNNLNTAKGTPQADRIDINWVFQQQWKPGNIKL</sequence>
<evidence type="ECO:0000256" key="3">
    <source>
        <dbReference type="ARBA" id="ARBA00023085"/>
    </source>
</evidence>
<dbReference type="PANTHER" id="PTHR31321:SF85">
    <property type="entry name" value="PECTINESTERASE CATALYTIC DOMAIN-CONTAINING PROTEIN"/>
    <property type="match status" value="1"/>
</dbReference>
<name>A0A327QM35_9BACT</name>